<reference evidence="2 3" key="1">
    <citation type="submission" date="2018-11" db="EMBL/GenBank/DDBJ databases">
        <title>Sequencing the genomes of 1000 actinobacteria strains.</title>
        <authorList>
            <person name="Klenk H.-P."/>
        </authorList>
    </citation>
    <scope>NUCLEOTIDE SEQUENCE [LARGE SCALE GENOMIC DNA]</scope>
    <source>
        <strain evidence="2 3">DSM 44254</strain>
    </source>
</reference>
<dbReference type="SUPFAM" id="SSF51735">
    <property type="entry name" value="NAD(P)-binding Rossmann-fold domains"/>
    <property type="match status" value="1"/>
</dbReference>
<protein>
    <submittedName>
        <fullName evidence="2">NAD(P)H dehydrogenase (Quinone)</fullName>
    </submittedName>
</protein>
<dbReference type="PANTHER" id="PTHR47129:SF1">
    <property type="entry name" value="NMRA-LIKE DOMAIN-CONTAINING PROTEIN"/>
    <property type="match status" value="1"/>
</dbReference>
<dbReference type="InterPro" id="IPR016040">
    <property type="entry name" value="NAD(P)-bd_dom"/>
</dbReference>
<dbReference type="Proteomes" id="UP000272400">
    <property type="component" value="Unassembled WGS sequence"/>
</dbReference>
<dbReference type="PANTHER" id="PTHR47129">
    <property type="entry name" value="QUINONE OXIDOREDUCTASE 2"/>
    <property type="match status" value="1"/>
</dbReference>
<evidence type="ECO:0000313" key="2">
    <source>
        <dbReference type="EMBL" id="ROO85273.1"/>
    </source>
</evidence>
<comment type="caution">
    <text evidence="2">The sequence shown here is derived from an EMBL/GenBank/DDBJ whole genome shotgun (WGS) entry which is preliminary data.</text>
</comment>
<keyword evidence="3" id="KW-1185">Reference proteome</keyword>
<dbReference type="Pfam" id="PF13460">
    <property type="entry name" value="NAD_binding_10"/>
    <property type="match status" value="1"/>
</dbReference>
<dbReference type="InterPro" id="IPR052718">
    <property type="entry name" value="NmrA-type_oxidoreductase"/>
</dbReference>
<organism evidence="2 3">
    <name type="scientific">Actinocorallia herbida</name>
    <dbReference type="NCBI Taxonomy" id="58109"/>
    <lineage>
        <taxon>Bacteria</taxon>
        <taxon>Bacillati</taxon>
        <taxon>Actinomycetota</taxon>
        <taxon>Actinomycetes</taxon>
        <taxon>Streptosporangiales</taxon>
        <taxon>Thermomonosporaceae</taxon>
        <taxon>Actinocorallia</taxon>
    </lineage>
</organism>
<evidence type="ECO:0000259" key="1">
    <source>
        <dbReference type="Pfam" id="PF13460"/>
    </source>
</evidence>
<sequence>MIFRPAVGRSTSSGAKGSSMIVVSAAGGALGRLVLDGLRRTRPEERIVAAVRHPAKAADLAARGIEIRHGDYDDPASLRSAFAGAERLLLISSPEIDPARRIAQHGAAVEAARAAGVGTLVYTSFLGADTRSTGVPAAHFATERLIEDSGLPCTFLRNPFYSEAFLNPSLLDAVASGELPDGTAGRGLNTAFRTDLAEAAVRVLTSAEPANRAYDLTGPLWTHPELAASLSHASGTPVKAVPRSAPAPAAFAFLESLAASGALELQTSDLAALLPHPPRTAGSYAASLFPPL</sequence>
<dbReference type="InterPro" id="IPR036291">
    <property type="entry name" value="NAD(P)-bd_dom_sf"/>
</dbReference>
<dbReference type="EMBL" id="RJKE01000001">
    <property type="protein sequence ID" value="ROO85273.1"/>
    <property type="molecule type" value="Genomic_DNA"/>
</dbReference>
<dbReference type="Gene3D" id="3.90.25.10">
    <property type="entry name" value="UDP-galactose 4-epimerase, domain 1"/>
    <property type="match status" value="1"/>
</dbReference>
<dbReference type="Gene3D" id="3.40.50.720">
    <property type="entry name" value="NAD(P)-binding Rossmann-like Domain"/>
    <property type="match status" value="1"/>
</dbReference>
<feature type="domain" description="NAD(P)-binding" evidence="1">
    <location>
        <begin position="26"/>
        <end position="205"/>
    </location>
</feature>
<accession>A0A3N1CVF6</accession>
<gene>
    <name evidence="2" type="ORF">EDD29_2815</name>
</gene>
<evidence type="ECO:0000313" key="3">
    <source>
        <dbReference type="Proteomes" id="UP000272400"/>
    </source>
</evidence>
<dbReference type="AlphaFoldDB" id="A0A3N1CVF6"/>
<name>A0A3N1CVF6_9ACTN</name>
<proteinExistence type="predicted"/>